<dbReference type="Gene3D" id="3.50.30.10">
    <property type="entry name" value="Phosphohistidine domain"/>
    <property type="match status" value="1"/>
</dbReference>
<dbReference type="GO" id="GO:0005524">
    <property type="term" value="F:ATP binding"/>
    <property type="evidence" value="ECO:0007669"/>
    <property type="project" value="UniProtKB-KW"/>
</dbReference>
<dbReference type="PATRIC" id="fig|1618574.4.peg.253"/>
<comment type="caution">
    <text evidence="5">The sequence shown here is derived from an EMBL/GenBank/DDBJ whole genome shotgun (WGS) entry which is preliminary data.</text>
</comment>
<dbReference type="SUPFAM" id="SSF52009">
    <property type="entry name" value="Phosphohistidine domain"/>
    <property type="match status" value="1"/>
</dbReference>
<keyword evidence="2" id="KW-0547">Nucleotide-binding</keyword>
<evidence type="ECO:0000313" key="6">
    <source>
        <dbReference type="Proteomes" id="UP000033881"/>
    </source>
</evidence>
<dbReference type="GO" id="GO:0008986">
    <property type="term" value="F:pyruvate, water dikinase activity"/>
    <property type="evidence" value="ECO:0007669"/>
    <property type="project" value="InterPro"/>
</dbReference>
<evidence type="ECO:0000256" key="3">
    <source>
        <dbReference type="ARBA" id="ARBA00022840"/>
    </source>
</evidence>
<reference evidence="5 6" key="1">
    <citation type="journal article" date="2015" name="Nature">
        <title>rRNA introns, odd ribosomes, and small enigmatic genomes across a large radiation of phyla.</title>
        <authorList>
            <person name="Brown C.T."/>
            <person name="Hug L.A."/>
            <person name="Thomas B.C."/>
            <person name="Sharon I."/>
            <person name="Castelle C.J."/>
            <person name="Singh A."/>
            <person name="Wilkins M.J."/>
            <person name="Williams K.H."/>
            <person name="Banfield J.F."/>
        </authorList>
    </citation>
    <scope>NUCLEOTIDE SEQUENCE [LARGE SCALE GENOMIC DNA]</scope>
</reference>
<comment type="similarity">
    <text evidence="1">Belongs to the PEP-utilizing enzyme family.</text>
</comment>
<proteinExistence type="inferred from homology"/>
<evidence type="ECO:0000259" key="4">
    <source>
        <dbReference type="Pfam" id="PF00391"/>
    </source>
</evidence>
<sequence>MEKIVITAGEKYTDIDVLACAVAYAELLNNEGKNAEAVVSKILNKSITVSIKKWNINYSTKFTGANHFVIVDTSHPEYLSSFVDIEKVIELYDHHSGFEDIWNKKLGKKSHIEHIGACATLIWEEFKRRSSKKISETSANLLYTAIVSNTLNFKAQISSKRDLSASNELIKYTQLPVNWIEIYFEEQEKSVYKNPIKEMQQDVHTEEFPQLNGKIVICQTEMWNGKKFISEYLKDIQKALDSFEEKYSLFTSPSISQGKNYLYTKYPEVKELLEKIIHAKFDGDIGTTDKLWLRKEIQKKLQDISIKQMDIKSYYERQISLSEWFEGLSYKSTTEFRVEDNEKRERLRFLKKEIGMPFDEPVQFEATDLSKKTHKFEKYFQKHSEEYCALRLIPKDPQLPKLRMRGLIIRKAYDWFKEQEIDPTKYRAEFIPHSEKPIWSTIFIVNKNGIFGEIIRGMHNQLTQGFFDVNKPILFSYNFKKLALSVEDKEAEEELRRIIDYLYVKDRNKQKAIQQELKVKFFKNYFEGYFETISVEEFGLWFVDFNRILGKAYKDFKLDLKRSTKSKSNIAKVLQGRSASLGTAKGVVRILTDGNVFKKTLNKGDILVCEMTTPDYIVHLKKAGAIITDKGGILCHAAIVAREFEIPCVVGTNNATSTLKEGSLVEVDAEKGIIKILE</sequence>
<dbReference type="STRING" id="1618574.UT24_C0004G0001"/>
<feature type="domain" description="PEP-utilising enzyme mobile" evidence="4">
    <location>
        <begin position="602"/>
        <end position="672"/>
    </location>
</feature>
<dbReference type="EMBL" id="LBWB01000004">
    <property type="protein sequence ID" value="KKR01438.1"/>
    <property type="molecule type" value="Genomic_DNA"/>
</dbReference>
<accession>A0A0G0ME17</accession>
<evidence type="ECO:0000256" key="1">
    <source>
        <dbReference type="ARBA" id="ARBA00007837"/>
    </source>
</evidence>
<evidence type="ECO:0000256" key="2">
    <source>
        <dbReference type="ARBA" id="ARBA00022741"/>
    </source>
</evidence>
<keyword evidence="3" id="KW-0067">ATP-binding</keyword>
<gene>
    <name evidence="5" type="ORF">UT24_C0004G0001</name>
</gene>
<name>A0A0G0ME17_9BACT</name>
<dbReference type="InterPro" id="IPR008279">
    <property type="entry name" value="PEP-util_enz_mobile_dom"/>
</dbReference>
<dbReference type="InterPro" id="IPR036637">
    <property type="entry name" value="Phosphohistidine_dom_sf"/>
</dbReference>
<dbReference type="Proteomes" id="UP000033881">
    <property type="component" value="Unassembled WGS sequence"/>
</dbReference>
<evidence type="ECO:0000313" key="5">
    <source>
        <dbReference type="EMBL" id="KKR01438.1"/>
    </source>
</evidence>
<dbReference type="InterPro" id="IPR006319">
    <property type="entry name" value="PEP_synth"/>
</dbReference>
<dbReference type="PANTHER" id="PTHR43030:SF1">
    <property type="entry name" value="PHOSPHOENOLPYRUVATE SYNTHASE"/>
    <property type="match status" value="1"/>
</dbReference>
<organism evidence="5 6">
    <name type="scientific">Candidatus Woesebacteria bacterium GW2011_GWB1_39_12</name>
    <dbReference type="NCBI Taxonomy" id="1618574"/>
    <lineage>
        <taxon>Bacteria</taxon>
        <taxon>Candidatus Woeseibacteriota</taxon>
    </lineage>
</organism>
<dbReference type="Gene3D" id="3.90.1640.10">
    <property type="entry name" value="inorganic pyrophosphatase (n-terminal core)"/>
    <property type="match status" value="1"/>
</dbReference>
<protein>
    <recommendedName>
        <fullName evidence="4">PEP-utilising enzyme mobile domain-containing protein</fullName>
    </recommendedName>
</protein>
<dbReference type="Pfam" id="PF00391">
    <property type="entry name" value="PEP-utilizers"/>
    <property type="match status" value="1"/>
</dbReference>
<dbReference type="SUPFAM" id="SSF64182">
    <property type="entry name" value="DHH phosphoesterases"/>
    <property type="match status" value="1"/>
</dbReference>
<dbReference type="InterPro" id="IPR038763">
    <property type="entry name" value="DHH_sf"/>
</dbReference>
<dbReference type="PANTHER" id="PTHR43030">
    <property type="entry name" value="PHOSPHOENOLPYRUVATE SYNTHASE"/>
    <property type="match status" value="1"/>
</dbReference>
<dbReference type="AlphaFoldDB" id="A0A0G0ME17"/>